<dbReference type="PANTHER" id="PTHR33307">
    <property type="entry name" value="ALPHA-RHAMNOSIDASE (EUROFUNG)"/>
    <property type="match status" value="1"/>
</dbReference>
<dbReference type="Proteomes" id="UP000799444">
    <property type="component" value="Unassembled WGS sequence"/>
</dbReference>
<dbReference type="Pfam" id="PF17389">
    <property type="entry name" value="Bac_rhamnosid6H"/>
    <property type="match status" value="1"/>
</dbReference>
<dbReference type="GO" id="GO:0030596">
    <property type="term" value="F:alpha-L-rhamnosidase activity"/>
    <property type="evidence" value="ECO:0007669"/>
    <property type="project" value="UniProtKB-EC"/>
</dbReference>
<protein>
    <recommendedName>
        <fullName evidence="2">alpha-L-rhamnosidase</fullName>
        <ecNumber evidence="2">3.2.1.40</ecNumber>
    </recommendedName>
</protein>
<proteinExistence type="predicted"/>
<comment type="catalytic activity">
    <reaction evidence="1">
        <text>Hydrolysis of terminal non-reducing alpha-L-rhamnose residues in alpha-L-rhamnosides.</text>
        <dbReference type="EC" id="3.2.1.40"/>
    </reaction>
</comment>
<dbReference type="SUPFAM" id="SSF48208">
    <property type="entry name" value="Six-hairpin glycosidases"/>
    <property type="match status" value="1"/>
</dbReference>
<dbReference type="InterPro" id="IPR008928">
    <property type="entry name" value="6-hairpin_glycosidase_sf"/>
</dbReference>
<evidence type="ECO:0000313" key="9">
    <source>
        <dbReference type="Proteomes" id="UP000799444"/>
    </source>
</evidence>
<sequence length="923" mass="101975">MESMEQLKTATFSFSVGRYNNSTTLNTAKFAIKELVANAPQDLEEKVFFYLDVFDKTIKPILQDMYRTFGILETQPRISWKFEGTAIDWNQFGYDIEVTRDGLLKTFNVNSTDSILVPWPDVALESTEAASVRVRAYGNEGQPSTDWSEYVALEMGLLKAEDWQDAMTIAANRETEADTAKRPVLFRKNFEPASDVTSARLYITALGLYDAEINGKRVGDHVLAPGYQSYQYRHVYDTYDVTDLVQSGSNAIGVTIGEGWYAGRFGFGKKARNLYGDTLGLLCLLVMTAADGSKQSIKSDLSWHASTGPIITSELYDGEVYNATQELPGWSSSNFDDSNWLGVKELSPPKGSLVTADGSPMRRVEELKPQKIFLSDSGKTVVDFGQNAVGWLRLKVNGPAGTNITMVHTEVMENGEVATRPLRSAKARDTVILSGNGTLTWEPKFTYHGFRYVQVTGWPNTTELNGDSMTAIVVHSDMQRTGFFESSHDLLNKFHENVLWSMRGNFLGVPTDCPQRDERLGWTGDAHAFMPTSNYLYDSAGFWRGWLKDAWSEQSRNDLMIPPFYIPSDDVTDTERERIRVPTAVWGDVVVGNPWALYQTTGDVQMLEDQYAGAQAWIDKGIPRNEAGLWDRSTFQFADWLDPKSPPEDAGNATTHKHLVSDAYLIQMTRLLSDISAALGKAEEAQKYASQHSDLVSAFQSAWIEPYDIIANVTQTALALGISFDLFSSAQLDSAAERLRKVVADNSYLVGTGFAGTQQLGFALTSINATADFYKMLLQEQVPSWLFQVAMGGTTTWERWDSLLANGSVNPGSMTSFNHYAFGSVADWIHQKVGGIAPAEPGWKKVLVAPEPGGDITHAKAQYLSAYGWVNVSWSVDQSGFGMEVNVPPNSRAVVVLPGGSGNTTEVGSGRHSFAVEGFKMPA</sequence>
<dbReference type="PANTHER" id="PTHR33307:SF6">
    <property type="entry name" value="ALPHA-RHAMNOSIDASE (EUROFUNG)-RELATED"/>
    <property type="match status" value="1"/>
</dbReference>
<feature type="domain" description="Alpha-L-rhamnosidase six-hairpin glycosidase" evidence="6">
    <location>
        <begin position="480"/>
        <end position="833"/>
    </location>
</feature>
<dbReference type="AlphaFoldDB" id="A0A9P4UTI9"/>
<evidence type="ECO:0000259" key="4">
    <source>
        <dbReference type="Pfam" id="PF05592"/>
    </source>
</evidence>
<dbReference type="EC" id="3.2.1.40" evidence="2"/>
<dbReference type="Pfam" id="PF25788">
    <property type="entry name" value="Ig_Rha78A_N"/>
    <property type="match status" value="1"/>
</dbReference>
<feature type="domain" description="Bacterial alpha-L-rhamnosidase N-terminal" evidence="5">
    <location>
        <begin position="195"/>
        <end position="365"/>
    </location>
</feature>
<evidence type="ECO:0000259" key="7">
    <source>
        <dbReference type="Pfam" id="PF17390"/>
    </source>
</evidence>
<keyword evidence="9" id="KW-1185">Reference proteome</keyword>
<dbReference type="InterPro" id="IPR008902">
    <property type="entry name" value="Rhamnosid_concanavalin"/>
</dbReference>
<feature type="domain" description="Alpha-L-rhamnosidase concanavalin-like" evidence="4">
    <location>
        <begin position="376"/>
        <end position="475"/>
    </location>
</feature>
<evidence type="ECO:0000259" key="5">
    <source>
        <dbReference type="Pfam" id="PF08531"/>
    </source>
</evidence>
<dbReference type="Gene3D" id="2.60.40.10">
    <property type="entry name" value="Immunoglobulins"/>
    <property type="match status" value="1"/>
</dbReference>
<dbReference type="Gene3D" id="2.60.420.10">
    <property type="entry name" value="Maltose phosphorylase, domain 3"/>
    <property type="match status" value="1"/>
</dbReference>
<evidence type="ECO:0000256" key="1">
    <source>
        <dbReference type="ARBA" id="ARBA00001445"/>
    </source>
</evidence>
<name>A0A9P4UTI9_9PLEO</name>
<dbReference type="GO" id="GO:0005975">
    <property type="term" value="P:carbohydrate metabolic process"/>
    <property type="evidence" value="ECO:0007669"/>
    <property type="project" value="InterPro"/>
</dbReference>
<keyword evidence="3" id="KW-0378">Hydrolase</keyword>
<accession>A0A9P4UTI9</accession>
<feature type="domain" description="Alpha-L-rhamnosidase C-terminal" evidence="7">
    <location>
        <begin position="835"/>
        <end position="906"/>
    </location>
</feature>
<organism evidence="8 9">
    <name type="scientific">Polyplosphaeria fusca</name>
    <dbReference type="NCBI Taxonomy" id="682080"/>
    <lineage>
        <taxon>Eukaryota</taxon>
        <taxon>Fungi</taxon>
        <taxon>Dikarya</taxon>
        <taxon>Ascomycota</taxon>
        <taxon>Pezizomycotina</taxon>
        <taxon>Dothideomycetes</taxon>
        <taxon>Pleosporomycetidae</taxon>
        <taxon>Pleosporales</taxon>
        <taxon>Tetraplosphaeriaceae</taxon>
        <taxon>Polyplosphaeria</taxon>
    </lineage>
</organism>
<evidence type="ECO:0000256" key="3">
    <source>
        <dbReference type="ARBA" id="ARBA00022801"/>
    </source>
</evidence>
<dbReference type="InterPro" id="IPR035398">
    <property type="entry name" value="Bac_rhamnosid_C"/>
</dbReference>
<comment type="caution">
    <text evidence="8">The sequence shown here is derived from an EMBL/GenBank/DDBJ whole genome shotgun (WGS) entry which is preliminary data.</text>
</comment>
<dbReference type="Pfam" id="PF08531">
    <property type="entry name" value="Bac_rhamnosid_N"/>
    <property type="match status" value="1"/>
</dbReference>
<evidence type="ECO:0000259" key="6">
    <source>
        <dbReference type="Pfam" id="PF17389"/>
    </source>
</evidence>
<reference evidence="8" key="1">
    <citation type="journal article" date="2020" name="Stud. Mycol.">
        <title>101 Dothideomycetes genomes: a test case for predicting lifestyles and emergence of pathogens.</title>
        <authorList>
            <person name="Haridas S."/>
            <person name="Albert R."/>
            <person name="Binder M."/>
            <person name="Bloem J."/>
            <person name="Labutti K."/>
            <person name="Salamov A."/>
            <person name="Andreopoulos B."/>
            <person name="Baker S."/>
            <person name="Barry K."/>
            <person name="Bills G."/>
            <person name="Bluhm B."/>
            <person name="Cannon C."/>
            <person name="Castanera R."/>
            <person name="Culley D."/>
            <person name="Daum C."/>
            <person name="Ezra D."/>
            <person name="Gonzalez J."/>
            <person name="Henrissat B."/>
            <person name="Kuo A."/>
            <person name="Liang C."/>
            <person name="Lipzen A."/>
            <person name="Lutzoni F."/>
            <person name="Magnuson J."/>
            <person name="Mondo S."/>
            <person name="Nolan M."/>
            <person name="Ohm R."/>
            <person name="Pangilinan J."/>
            <person name="Park H.-J."/>
            <person name="Ramirez L."/>
            <person name="Alfaro M."/>
            <person name="Sun H."/>
            <person name="Tritt A."/>
            <person name="Yoshinaga Y."/>
            <person name="Zwiers L.-H."/>
            <person name="Turgeon B."/>
            <person name="Goodwin S."/>
            <person name="Spatafora J."/>
            <person name="Crous P."/>
            <person name="Grigoriev I."/>
        </authorList>
    </citation>
    <scope>NUCLEOTIDE SEQUENCE</scope>
    <source>
        <strain evidence="8">CBS 125425</strain>
    </source>
</reference>
<dbReference type="InterPro" id="IPR013783">
    <property type="entry name" value="Ig-like_fold"/>
</dbReference>
<dbReference type="Gene3D" id="1.50.10.10">
    <property type="match status" value="1"/>
</dbReference>
<gene>
    <name evidence="8" type="ORF">EJ04DRAFT_581734</name>
</gene>
<dbReference type="Gene3D" id="2.60.120.260">
    <property type="entry name" value="Galactose-binding domain-like"/>
    <property type="match status" value="2"/>
</dbReference>
<dbReference type="Pfam" id="PF17390">
    <property type="entry name" value="Bac_rhamnosid_C"/>
    <property type="match status" value="1"/>
</dbReference>
<dbReference type="InterPro" id="IPR035396">
    <property type="entry name" value="Bac_rhamnosid6H"/>
</dbReference>
<dbReference type="EMBL" id="ML996307">
    <property type="protein sequence ID" value="KAF2727872.1"/>
    <property type="molecule type" value="Genomic_DNA"/>
</dbReference>
<dbReference type="InterPro" id="IPR013737">
    <property type="entry name" value="Bac_rhamnosid_N"/>
</dbReference>
<dbReference type="Pfam" id="PF05592">
    <property type="entry name" value="Bac_rhamnosid"/>
    <property type="match status" value="1"/>
</dbReference>
<evidence type="ECO:0000313" key="8">
    <source>
        <dbReference type="EMBL" id="KAF2727872.1"/>
    </source>
</evidence>
<dbReference type="OrthoDB" id="10036721at2759"/>
<dbReference type="InterPro" id="IPR016007">
    <property type="entry name" value="Alpha_rhamnosid"/>
</dbReference>
<evidence type="ECO:0000256" key="2">
    <source>
        <dbReference type="ARBA" id="ARBA00012652"/>
    </source>
</evidence>
<dbReference type="PIRSF" id="PIRSF010631">
    <property type="entry name" value="A-rhamnsds"/>
    <property type="match status" value="1"/>
</dbReference>
<dbReference type="InterPro" id="IPR012341">
    <property type="entry name" value="6hp_glycosidase-like_sf"/>
</dbReference>